<protein>
    <submittedName>
        <fullName evidence="8">Trefoil factor 1</fullName>
    </submittedName>
</protein>
<name>G3TMN8_LOXAF</name>
<evidence type="ECO:0000256" key="5">
    <source>
        <dbReference type="PROSITE-ProRule" id="PRU00779"/>
    </source>
</evidence>
<dbReference type="Ensembl" id="ENSLAFT00000021775.2">
    <property type="protein sequence ID" value="ENSLAFP00000016394.2"/>
    <property type="gene ID" value="ENSLAFG00000023145.2"/>
</dbReference>
<reference evidence="8 9" key="1">
    <citation type="submission" date="2009-06" db="EMBL/GenBank/DDBJ databases">
        <title>The Genome Sequence of Loxodonta africana (African elephant).</title>
        <authorList>
            <person name="Di Palma F."/>
            <person name="Heiman D."/>
            <person name="Young S."/>
            <person name="Johnson J."/>
            <person name="Lander E.S."/>
            <person name="Lindblad-Toh K."/>
        </authorList>
    </citation>
    <scope>NUCLEOTIDE SEQUENCE [LARGE SCALE GENOMIC DNA]</scope>
    <source>
        <strain evidence="8 9">Isolate ISIS603380</strain>
    </source>
</reference>
<dbReference type="HOGENOM" id="CLU_179440_1_0_1"/>
<dbReference type="CDD" id="cd00111">
    <property type="entry name" value="Trefoil"/>
    <property type="match status" value="1"/>
</dbReference>
<accession>G3TMN8</accession>
<dbReference type="Pfam" id="PF00088">
    <property type="entry name" value="Trefoil"/>
    <property type="match status" value="1"/>
</dbReference>
<dbReference type="Gene3D" id="4.10.110.10">
    <property type="entry name" value="Spasmolytic Protein, domain 1"/>
    <property type="match status" value="1"/>
</dbReference>
<dbReference type="InterPro" id="IPR017994">
    <property type="entry name" value="P_trefoil_chordata"/>
</dbReference>
<dbReference type="AlphaFoldDB" id="G3TMN8"/>
<evidence type="ECO:0000313" key="9">
    <source>
        <dbReference type="Proteomes" id="UP000007646"/>
    </source>
</evidence>
<keyword evidence="9" id="KW-1185">Reference proteome</keyword>
<dbReference type="SMART" id="SM00018">
    <property type="entry name" value="PD"/>
    <property type="match status" value="1"/>
</dbReference>
<evidence type="ECO:0000256" key="4">
    <source>
        <dbReference type="ARBA" id="ARBA00023157"/>
    </source>
</evidence>
<dbReference type="PANTHER" id="PTHR13826">
    <property type="entry name" value="INTESTINAL TREFOIL FACTOR-RELATED"/>
    <property type="match status" value="1"/>
</dbReference>
<dbReference type="InterPro" id="IPR017957">
    <property type="entry name" value="P_trefoil_CS"/>
</dbReference>
<dbReference type="PROSITE" id="PS51448">
    <property type="entry name" value="P_TREFOIL_2"/>
    <property type="match status" value="1"/>
</dbReference>
<dbReference type="FunFam" id="4.10.110.10:FF:000001">
    <property type="entry name" value="Trefoil factor 3"/>
    <property type="match status" value="1"/>
</dbReference>
<dbReference type="PANTHER" id="PTHR13826:SF18">
    <property type="entry name" value="TREFOIL FACTOR 1"/>
    <property type="match status" value="1"/>
</dbReference>
<evidence type="ECO:0000313" key="8">
    <source>
        <dbReference type="Ensembl" id="ENSLAFP00000016394.2"/>
    </source>
</evidence>
<keyword evidence="2" id="KW-0964">Secreted</keyword>
<feature type="chain" id="PRO_5003455681" evidence="6">
    <location>
        <begin position="22"/>
        <end position="82"/>
    </location>
</feature>
<evidence type="ECO:0000256" key="3">
    <source>
        <dbReference type="ARBA" id="ARBA00022729"/>
    </source>
</evidence>
<reference evidence="8" key="2">
    <citation type="submission" date="2025-08" db="UniProtKB">
        <authorList>
            <consortium name="Ensembl"/>
        </authorList>
    </citation>
    <scope>IDENTIFICATION</scope>
    <source>
        <strain evidence="8">Isolate ISIS603380</strain>
    </source>
</reference>
<dbReference type="GO" id="GO:0030277">
    <property type="term" value="P:maintenance of gastrointestinal epithelium"/>
    <property type="evidence" value="ECO:0007669"/>
    <property type="project" value="TreeGrafter"/>
</dbReference>
<feature type="signal peptide" evidence="6">
    <location>
        <begin position="1"/>
        <end position="21"/>
    </location>
</feature>
<feature type="disulfide bond" evidence="5">
    <location>
        <begin position="28"/>
        <end position="54"/>
    </location>
</feature>
<feature type="disulfide bond" evidence="5">
    <location>
        <begin position="48"/>
        <end position="65"/>
    </location>
</feature>
<organism evidence="8 9">
    <name type="scientific">Loxodonta africana</name>
    <name type="common">African elephant</name>
    <dbReference type="NCBI Taxonomy" id="9785"/>
    <lineage>
        <taxon>Eukaryota</taxon>
        <taxon>Metazoa</taxon>
        <taxon>Chordata</taxon>
        <taxon>Craniata</taxon>
        <taxon>Vertebrata</taxon>
        <taxon>Euteleostomi</taxon>
        <taxon>Mammalia</taxon>
        <taxon>Eutheria</taxon>
        <taxon>Afrotheria</taxon>
        <taxon>Proboscidea</taxon>
        <taxon>Elephantidae</taxon>
        <taxon>Loxodonta</taxon>
    </lineage>
</organism>
<reference evidence="8" key="3">
    <citation type="submission" date="2025-09" db="UniProtKB">
        <authorList>
            <consortium name="Ensembl"/>
        </authorList>
    </citation>
    <scope>IDENTIFICATION</scope>
    <source>
        <strain evidence="8">Isolate ISIS603380</strain>
    </source>
</reference>
<evidence type="ECO:0000256" key="2">
    <source>
        <dbReference type="ARBA" id="ARBA00022525"/>
    </source>
</evidence>
<dbReference type="InterPro" id="IPR000519">
    <property type="entry name" value="P_trefoil_dom"/>
</dbReference>
<dbReference type="PRINTS" id="PR00680">
    <property type="entry name" value="PTREFOIL"/>
</dbReference>
<dbReference type="SUPFAM" id="SSF57492">
    <property type="entry name" value="Trefoil"/>
    <property type="match status" value="1"/>
</dbReference>
<keyword evidence="3 6" id="KW-0732">Signal</keyword>
<dbReference type="Proteomes" id="UP000007646">
    <property type="component" value="Unassembled WGS sequence"/>
</dbReference>
<evidence type="ECO:0000256" key="6">
    <source>
        <dbReference type="SAM" id="SignalP"/>
    </source>
</evidence>
<proteinExistence type="predicted"/>
<dbReference type="GeneTree" id="ENSGT00940000162623"/>
<comment type="subcellular location">
    <subcellularLocation>
        <location evidence="1">Secreted</location>
    </subcellularLocation>
</comment>
<keyword evidence="4 5" id="KW-1015">Disulfide bond</keyword>
<feature type="disulfide bond" evidence="5">
    <location>
        <begin position="38"/>
        <end position="53"/>
    </location>
</feature>
<gene>
    <name evidence="8" type="primary">TFF1</name>
</gene>
<dbReference type="PROSITE" id="PS00025">
    <property type="entry name" value="P_TREFOIL_1"/>
    <property type="match status" value="1"/>
</dbReference>
<evidence type="ECO:0000259" key="7">
    <source>
        <dbReference type="PROSITE" id="PS51448"/>
    </source>
</evidence>
<evidence type="ECO:0000256" key="1">
    <source>
        <dbReference type="ARBA" id="ARBA00004613"/>
    </source>
</evidence>
<feature type="domain" description="P-type" evidence="7">
    <location>
        <begin position="26"/>
        <end position="69"/>
    </location>
</feature>
<sequence>MGHKVIFILAIILTLALSTLAQAEAEICAVASHARSNCGYPGITREKCQNKGCCFDDKIPGVPWCFYPAVVDEVPLKEECNS</sequence>
<dbReference type="GO" id="GO:0005615">
    <property type="term" value="C:extracellular space"/>
    <property type="evidence" value="ECO:0007669"/>
    <property type="project" value="TreeGrafter"/>
</dbReference>
<dbReference type="InterPro" id="IPR044913">
    <property type="entry name" value="P_trefoil_dom_sf"/>
</dbReference>